<evidence type="ECO:0000313" key="6">
    <source>
        <dbReference type="EMBL" id="HGY56604.1"/>
    </source>
</evidence>
<dbReference type="InterPro" id="IPR028098">
    <property type="entry name" value="Glyco_trans_4-like_N"/>
</dbReference>
<feature type="domain" description="Glycosyl transferase family 1" evidence="4">
    <location>
        <begin position="191"/>
        <end position="351"/>
    </location>
</feature>
<dbReference type="PANTHER" id="PTHR12526:SF629">
    <property type="entry name" value="TEICHURONIC ACID BIOSYNTHESIS GLYCOSYLTRANSFERASE TUAH-RELATED"/>
    <property type="match status" value="1"/>
</dbReference>
<dbReference type="GO" id="GO:0016757">
    <property type="term" value="F:glycosyltransferase activity"/>
    <property type="evidence" value="ECO:0007669"/>
    <property type="project" value="UniProtKB-KW"/>
</dbReference>
<dbReference type="Pfam" id="PF13439">
    <property type="entry name" value="Glyco_transf_4"/>
    <property type="match status" value="1"/>
</dbReference>
<dbReference type="Proteomes" id="UP000885779">
    <property type="component" value="Unassembled WGS sequence"/>
</dbReference>
<gene>
    <name evidence="6" type="ORF">ENK44_12920</name>
</gene>
<keyword evidence="3" id="KW-0472">Membrane</keyword>
<feature type="transmembrane region" description="Helical" evidence="3">
    <location>
        <begin position="64"/>
        <end position="86"/>
    </location>
</feature>
<name>A0A7V4U498_CALAY</name>
<protein>
    <submittedName>
        <fullName evidence="6">Glycosyltransferase</fullName>
    </submittedName>
</protein>
<evidence type="ECO:0000256" key="1">
    <source>
        <dbReference type="ARBA" id="ARBA00022676"/>
    </source>
</evidence>
<evidence type="ECO:0000256" key="3">
    <source>
        <dbReference type="SAM" id="Phobius"/>
    </source>
</evidence>
<evidence type="ECO:0000259" key="4">
    <source>
        <dbReference type="Pfam" id="PF00534"/>
    </source>
</evidence>
<keyword evidence="3" id="KW-1133">Transmembrane helix</keyword>
<keyword evidence="1" id="KW-0328">Glycosyltransferase</keyword>
<dbReference type="PANTHER" id="PTHR12526">
    <property type="entry name" value="GLYCOSYLTRANSFERASE"/>
    <property type="match status" value="1"/>
</dbReference>
<feature type="domain" description="Glycosyltransferase subfamily 4-like N-terminal" evidence="5">
    <location>
        <begin position="22"/>
        <end position="169"/>
    </location>
</feature>
<dbReference type="SUPFAM" id="SSF53756">
    <property type="entry name" value="UDP-Glycosyltransferase/glycogen phosphorylase"/>
    <property type="match status" value="1"/>
</dbReference>
<dbReference type="AlphaFoldDB" id="A0A7V4U498"/>
<organism evidence="6">
    <name type="scientific">Caldithrix abyssi</name>
    <dbReference type="NCBI Taxonomy" id="187145"/>
    <lineage>
        <taxon>Bacteria</taxon>
        <taxon>Pseudomonadati</taxon>
        <taxon>Calditrichota</taxon>
        <taxon>Calditrichia</taxon>
        <taxon>Calditrichales</taxon>
        <taxon>Calditrichaceae</taxon>
        <taxon>Caldithrix</taxon>
    </lineage>
</organism>
<comment type="caution">
    <text evidence="6">The sequence shown here is derived from an EMBL/GenBank/DDBJ whole genome shotgun (WGS) entry which is preliminary data.</text>
</comment>
<dbReference type="EMBL" id="DRQG01000117">
    <property type="protein sequence ID" value="HGY56604.1"/>
    <property type="molecule type" value="Genomic_DNA"/>
</dbReference>
<evidence type="ECO:0000256" key="2">
    <source>
        <dbReference type="ARBA" id="ARBA00022679"/>
    </source>
</evidence>
<keyword evidence="3" id="KW-0812">Transmembrane</keyword>
<sequence length="377" mass="43728">MRKTTKKIRALFVTINPIEHNRRLQNQINAALKSGWYVEVIAARSESALTVTLPVKVRITRLPLLARSGPLMFIGFNKLLVFLLVFRSYDVLFVRGVWPMPAVLFAKLFKKFRLIYDAHEYFAGLPSLQNRPLRRSLWLWLEKLGLKKSALALTVSEPILEQLHRRYPFFTNWQLIRNVPPFRQPVKAAERSDTEFRLVYHGYFMPERGLENLLQALSRCTNKNIRLTLIGDGVLKNTLQQICAESALTERVRFMEMQLMDRLFALLPENDLGIVMLLPVSDNHRYALPNKFFDYLMAGLPVLASNILTMQNYITRYEVGITVDPQNPAAIADLLDELAGNRDILQRWRKNCIAAAKELCWENEEVLIRRAFDHLFT</sequence>
<dbReference type="InterPro" id="IPR001296">
    <property type="entry name" value="Glyco_trans_1"/>
</dbReference>
<accession>A0A7V4U498</accession>
<reference evidence="6" key="1">
    <citation type="journal article" date="2020" name="mSystems">
        <title>Genome- and Community-Level Interaction Insights into Carbon Utilization and Element Cycling Functions of Hydrothermarchaeota in Hydrothermal Sediment.</title>
        <authorList>
            <person name="Zhou Z."/>
            <person name="Liu Y."/>
            <person name="Xu W."/>
            <person name="Pan J."/>
            <person name="Luo Z.H."/>
            <person name="Li M."/>
        </authorList>
    </citation>
    <scope>NUCLEOTIDE SEQUENCE [LARGE SCALE GENOMIC DNA]</scope>
    <source>
        <strain evidence="6">HyVt-577</strain>
    </source>
</reference>
<evidence type="ECO:0000259" key="5">
    <source>
        <dbReference type="Pfam" id="PF13439"/>
    </source>
</evidence>
<dbReference type="Pfam" id="PF00534">
    <property type="entry name" value="Glycos_transf_1"/>
    <property type="match status" value="1"/>
</dbReference>
<proteinExistence type="predicted"/>
<keyword evidence="2" id="KW-0808">Transferase</keyword>
<dbReference type="Gene3D" id="3.40.50.2000">
    <property type="entry name" value="Glycogen Phosphorylase B"/>
    <property type="match status" value="2"/>
</dbReference>